<dbReference type="Pfam" id="PF00593">
    <property type="entry name" value="TonB_dep_Rec_b-barrel"/>
    <property type="match status" value="1"/>
</dbReference>
<evidence type="ECO:0000256" key="1">
    <source>
        <dbReference type="PROSITE-ProRule" id="PRU01360"/>
    </source>
</evidence>
<dbReference type="GeneID" id="43183079"/>
<dbReference type="FunFam" id="2.170.130.10:FF:000003">
    <property type="entry name" value="SusC/RagA family TonB-linked outer membrane protein"/>
    <property type="match status" value="1"/>
</dbReference>
<dbReference type="PROSITE" id="PS52016">
    <property type="entry name" value="TONB_DEPENDENT_REC_3"/>
    <property type="match status" value="1"/>
</dbReference>
<protein>
    <submittedName>
        <fullName evidence="5">TonB-linked outer membrane protein, SusC/RagA family</fullName>
    </submittedName>
</protein>
<dbReference type="InterPro" id="IPR039426">
    <property type="entry name" value="TonB-dep_rcpt-like"/>
</dbReference>
<dbReference type="GO" id="GO:0009279">
    <property type="term" value="C:cell outer membrane"/>
    <property type="evidence" value="ECO:0007669"/>
    <property type="project" value="UniProtKB-SubCell"/>
</dbReference>
<dbReference type="Proteomes" id="UP000003452">
    <property type="component" value="Unassembled WGS sequence"/>
</dbReference>
<keyword evidence="1" id="KW-0813">Transport</keyword>
<comment type="caution">
    <text evidence="5">The sequence shown here is derived from an EMBL/GenBank/DDBJ whole genome shotgun (WGS) entry which is preliminary data.</text>
</comment>
<dbReference type="RefSeq" id="WP_007557731.1">
    <property type="nucleotide sequence ID" value="NZ_DS990118.1"/>
</dbReference>
<comment type="similarity">
    <text evidence="1 2">Belongs to the TonB-dependent receptor family.</text>
</comment>
<dbReference type="InterPro" id="IPR023997">
    <property type="entry name" value="TonB-dep_OMP_SusC/RagA_CS"/>
</dbReference>
<evidence type="ECO:0000313" key="5">
    <source>
        <dbReference type="EMBL" id="EDY95172.1"/>
    </source>
</evidence>
<dbReference type="HOGENOM" id="CLU_004317_1_1_10"/>
<dbReference type="SUPFAM" id="SSF49464">
    <property type="entry name" value="Carboxypeptidase regulatory domain-like"/>
    <property type="match status" value="1"/>
</dbReference>
<keyword evidence="1 2" id="KW-0472">Membrane</keyword>
<evidence type="ECO:0000259" key="3">
    <source>
        <dbReference type="Pfam" id="PF00593"/>
    </source>
</evidence>
<reference evidence="5 6" key="2">
    <citation type="submission" date="2008-08" db="EMBL/GenBank/DDBJ databases">
        <authorList>
            <person name="Fulton L."/>
            <person name="Clifton S."/>
            <person name="Fulton B."/>
            <person name="Xu J."/>
            <person name="Minx P."/>
            <person name="Pepin K.H."/>
            <person name="Johnson M."/>
            <person name="Thiruvilangam P."/>
            <person name="Bhonagiri V."/>
            <person name="Nash W.E."/>
            <person name="Mardis E.R."/>
            <person name="Wilson R.K."/>
        </authorList>
    </citation>
    <scope>NUCLEOTIDE SEQUENCE [LARGE SCALE GENOMIC DNA]</scope>
    <source>
        <strain evidence="6">DSM 17135 / JCM 12973 / M2</strain>
    </source>
</reference>
<dbReference type="AlphaFoldDB" id="B5CZV8"/>
<keyword evidence="1" id="KW-0812">Transmembrane</keyword>
<feature type="domain" description="TonB-dependent receptor plug" evidence="4">
    <location>
        <begin position="147"/>
        <end position="253"/>
    </location>
</feature>
<dbReference type="Gene3D" id="2.60.40.1120">
    <property type="entry name" value="Carboxypeptidase-like, regulatory domain"/>
    <property type="match status" value="1"/>
</dbReference>
<dbReference type="OrthoDB" id="9768177at2"/>
<proteinExistence type="inferred from homology"/>
<accession>B5CZV8</accession>
<name>B5CZV8_PHOPM</name>
<organism evidence="5 6">
    <name type="scientific">Phocaeicola plebeius (strain DSM 17135 / JCM 12973 / CCUG 54634 / M2)</name>
    <name type="common">Bacteroides plebeius</name>
    <dbReference type="NCBI Taxonomy" id="484018"/>
    <lineage>
        <taxon>Bacteria</taxon>
        <taxon>Pseudomonadati</taxon>
        <taxon>Bacteroidota</taxon>
        <taxon>Bacteroidia</taxon>
        <taxon>Bacteroidales</taxon>
        <taxon>Bacteroidaceae</taxon>
        <taxon>Phocaeicola</taxon>
    </lineage>
</organism>
<dbReference type="InterPro" id="IPR037066">
    <property type="entry name" value="Plug_dom_sf"/>
</dbReference>
<dbReference type="FunFam" id="2.60.40.1120:FF:000003">
    <property type="entry name" value="Outer membrane protein Omp121"/>
    <property type="match status" value="1"/>
</dbReference>
<evidence type="ECO:0000256" key="2">
    <source>
        <dbReference type="RuleBase" id="RU003357"/>
    </source>
</evidence>
<dbReference type="SUPFAM" id="SSF56935">
    <property type="entry name" value="Porins"/>
    <property type="match status" value="1"/>
</dbReference>
<dbReference type="Gene3D" id="2.170.130.10">
    <property type="entry name" value="TonB-dependent receptor, plug domain"/>
    <property type="match status" value="1"/>
</dbReference>
<dbReference type="InterPro" id="IPR012910">
    <property type="entry name" value="Plug_dom"/>
</dbReference>
<dbReference type="NCBIfam" id="TIGR04056">
    <property type="entry name" value="OMP_RagA_SusC"/>
    <property type="match status" value="1"/>
</dbReference>
<feature type="domain" description="TonB-dependent receptor-like beta-barrel" evidence="3">
    <location>
        <begin position="453"/>
        <end position="817"/>
    </location>
</feature>
<dbReference type="InterPro" id="IPR000531">
    <property type="entry name" value="Beta-barrel_TonB"/>
</dbReference>
<keyword evidence="2" id="KW-0798">TonB box</keyword>
<dbReference type="EMBL" id="ABQC02000020">
    <property type="protein sequence ID" value="EDY95172.1"/>
    <property type="molecule type" value="Genomic_DNA"/>
</dbReference>
<dbReference type="eggNOG" id="COG4771">
    <property type="taxonomic scope" value="Bacteria"/>
</dbReference>
<reference evidence="5 6" key="1">
    <citation type="submission" date="2008-08" db="EMBL/GenBank/DDBJ databases">
        <title>Draft genome sequence of Bacteroides plebeius (DSM 17135).</title>
        <authorList>
            <person name="Sudarsanam P."/>
            <person name="Ley R."/>
            <person name="Guruge J."/>
            <person name="Turnbaugh P.J."/>
            <person name="Mahowald M."/>
            <person name="Liep D."/>
            <person name="Gordon J."/>
        </authorList>
    </citation>
    <scope>NUCLEOTIDE SEQUENCE [LARGE SCALE GENOMIC DNA]</scope>
    <source>
        <strain evidence="6">DSM 17135 / JCM 12973 / M2</strain>
    </source>
</reference>
<dbReference type="NCBIfam" id="TIGR04057">
    <property type="entry name" value="SusC_RagA_signa"/>
    <property type="match status" value="1"/>
</dbReference>
<keyword evidence="1" id="KW-1134">Transmembrane beta strand</keyword>
<evidence type="ECO:0000259" key="4">
    <source>
        <dbReference type="Pfam" id="PF07715"/>
    </source>
</evidence>
<gene>
    <name evidence="5" type="ORF">BACPLE_02277</name>
</gene>
<dbReference type="InterPro" id="IPR008969">
    <property type="entry name" value="CarboxyPept-like_regulatory"/>
</dbReference>
<evidence type="ECO:0000313" key="6">
    <source>
        <dbReference type="Proteomes" id="UP000003452"/>
    </source>
</evidence>
<sequence length="1063" mass="117689">MYQSKKEKRTSYGRLPHWLLGGALCLVGHTAYADSGYNMESLSETPSLMVSQQNTRTISGTVTDKSGEPIIGANVLVKGTSQGIITDLDGNFTLNNVPANAELVISYIGYKEQTIKIGSQTSFSVKLVEDTELIDEVVVVGYASQKKVNLTGSVASVDMGEIAEKRPITNLSSGLAGMAAGVSVTSSSNVPGNDNASILVRGQGSLNNSAPLVIIDGVESNINTVAPQDVETMTVLKDAASASIYGSRAANGVILITTKKGKQGKIAIDYTGYVSMESIGKTVEAVTNYADFMELRNEAHYNSGSGEYAQYSQETIDAWRNDNGQNPLIYPNTNWVDEVFQTAVATNHNISMSGGTDKLSFFTSFGYLNNPGIIDASGYERYSFRSNVEAKVASWLTLGARLNGYLSDNGIASDYIDDIFTYSYASVPGIVLRHPDGRFGGAQAAGEDIQANNPLTYIYNKTGNKKVRNFRGAFNGTITPFKGLTIQGSYSYELTDKDNWYKTNKVDLWNFASDAVVRADTQRQQISNYNRKEERIFMDGVIRYENKLFNDRLDLNVMLGASQEMYRDRKINAGKYDPIDPSMDVIDGATGDATNSGAHTEWVMRSYFGRINLGWEDKYLLEMNLRADASSRFLKNKRWGYFPSFSAAWRIDQEAFMQNTKGWLDALKLRASYGELGNNYLGDAYDSNYMAIAAYTDANYALGNVQQVGMTQNALANGNLTWESTAVTNFAVDFATLNNRLSGTVEYFVKNTRDILIDLPAPLVHGNASIPRQNSAKVRNKGFELTFNWADKINDFHYNIGTNITFVDNKVTKFKGDEPSISGSVIIKEGLPINTEYVLLVDRIIQTQEDLDYVQSLVDNAPIGEDGKKVDPFAQYKRPEMGDVLYQDTNHDGIFNDDDKVTRGHGNTPRLYYGINIGCEYKGFDFSMLMSGTGSYKVQYQTMHTTNLPASGYQIGKEVADGRWYEGRTTTATYPRLLINDGRNTRSSDMWETDKAYLKIKNIQLGYTLPKRWTDAAALSRVRLFCSLENFFTFTNYVGMDPETSGLTYPSIRQASFGVNVSF</sequence>
<comment type="subcellular location">
    <subcellularLocation>
        <location evidence="1">Cell outer membrane</location>
        <topology evidence="1">Multi-pass membrane protein</topology>
    </subcellularLocation>
</comment>
<dbReference type="Pfam" id="PF07715">
    <property type="entry name" value="Plug"/>
    <property type="match status" value="1"/>
</dbReference>
<dbReference type="InterPro" id="IPR023996">
    <property type="entry name" value="TonB-dep_OMP_SusC/RagA"/>
</dbReference>
<keyword evidence="1" id="KW-0998">Cell outer membrane</keyword>
<dbReference type="Pfam" id="PF13715">
    <property type="entry name" value="CarbopepD_reg_2"/>
    <property type="match status" value="1"/>
</dbReference>